<accession>A0A1Y2AGC3</accession>
<evidence type="ECO:0000313" key="4">
    <source>
        <dbReference type="Proteomes" id="UP000193920"/>
    </source>
</evidence>
<dbReference type="Proteomes" id="UP000193920">
    <property type="component" value="Unassembled WGS sequence"/>
</dbReference>
<feature type="transmembrane region" description="Helical" evidence="2">
    <location>
        <begin position="186"/>
        <end position="205"/>
    </location>
</feature>
<feature type="transmembrane region" description="Helical" evidence="2">
    <location>
        <begin position="70"/>
        <end position="92"/>
    </location>
</feature>
<keyword evidence="2" id="KW-0472">Membrane</keyword>
<comment type="caution">
    <text evidence="3">The sequence shown here is derived from an EMBL/GenBank/DDBJ whole genome shotgun (WGS) entry which is preliminary data.</text>
</comment>
<feature type="region of interest" description="Disordered" evidence="1">
    <location>
        <begin position="14"/>
        <end position="34"/>
    </location>
</feature>
<dbReference type="AlphaFoldDB" id="A0A1Y2AGC3"/>
<feature type="transmembrane region" description="Helical" evidence="2">
    <location>
        <begin position="104"/>
        <end position="126"/>
    </location>
</feature>
<sequence length="226" mass="26224">MNNIKNVSINIYETDNSNHSGKSTGSSSTHPSSENSETIIINGFMNFEGKGKSDGRSGSGYSGKLHRYRFFAEVALLFYNLLTLIFTICYYIKVLLLEEDYSSFNVLSIVVIVLNLFLVFAIIKLIIEIKHNLNKNYEIKKVKVNIIHVAFIFSIFIYFYLLIVKTKKINENDDLSDTMKSVYKNLYKIVVAVIIFISLVALVVYDRIVDRYFELHHHHRKQRIFK</sequence>
<dbReference type="EMBL" id="MCOG01000262">
    <property type="protein sequence ID" value="ORY21629.1"/>
    <property type="molecule type" value="Genomic_DNA"/>
</dbReference>
<evidence type="ECO:0000313" key="3">
    <source>
        <dbReference type="EMBL" id="ORY21629.1"/>
    </source>
</evidence>
<protein>
    <submittedName>
        <fullName evidence="3">Uncharacterized protein</fullName>
    </submittedName>
</protein>
<gene>
    <name evidence="3" type="ORF">LY90DRAFT_140238</name>
</gene>
<name>A0A1Y2AGC3_9FUNG</name>
<evidence type="ECO:0000256" key="2">
    <source>
        <dbReference type="SAM" id="Phobius"/>
    </source>
</evidence>
<keyword evidence="2" id="KW-0812">Transmembrane</keyword>
<organism evidence="3 4">
    <name type="scientific">Neocallimastix californiae</name>
    <dbReference type="NCBI Taxonomy" id="1754190"/>
    <lineage>
        <taxon>Eukaryota</taxon>
        <taxon>Fungi</taxon>
        <taxon>Fungi incertae sedis</taxon>
        <taxon>Chytridiomycota</taxon>
        <taxon>Chytridiomycota incertae sedis</taxon>
        <taxon>Neocallimastigomycetes</taxon>
        <taxon>Neocallimastigales</taxon>
        <taxon>Neocallimastigaceae</taxon>
        <taxon>Neocallimastix</taxon>
    </lineage>
</organism>
<proteinExistence type="predicted"/>
<keyword evidence="4" id="KW-1185">Reference proteome</keyword>
<reference evidence="3 4" key="1">
    <citation type="submission" date="2016-08" db="EMBL/GenBank/DDBJ databases">
        <title>A Parts List for Fungal Cellulosomes Revealed by Comparative Genomics.</title>
        <authorList>
            <consortium name="DOE Joint Genome Institute"/>
            <person name="Haitjema C.H."/>
            <person name="Gilmore S.P."/>
            <person name="Henske J.K."/>
            <person name="Solomon K.V."/>
            <person name="De Groot R."/>
            <person name="Kuo A."/>
            <person name="Mondo S.J."/>
            <person name="Salamov A.A."/>
            <person name="Labutti K."/>
            <person name="Zhao Z."/>
            <person name="Chiniquy J."/>
            <person name="Barry K."/>
            <person name="Brewer H.M."/>
            <person name="Purvine S.O."/>
            <person name="Wright A.T."/>
            <person name="Boxma B."/>
            <person name="Van Alen T."/>
            <person name="Hackstein J.H."/>
            <person name="Baker S.E."/>
            <person name="Grigoriev I.V."/>
            <person name="O'Malley M.A."/>
        </authorList>
    </citation>
    <scope>NUCLEOTIDE SEQUENCE [LARGE SCALE GENOMIC DNA]</scope>
    <source>
        <strain evidence="3 4">G1</strain>
    </source>
</reference>
<feature type="transmembrane region" description="Helical" evidence="2">
    <location>
        <begin position="146"/>
        <end position="166"/>
    </location>
</feature>
<feature type="compositionally biased region" description="Low complexity" evidence="1">
    <location>
        <begin position="17"/>
        <end position="34"/>
    </location>
</feature>
<keyword evidence="2" id="KW-1133">Transmembrane helix</keyword>
<evidence type="ECO:0000256" key="1">
    <source>
        <dbReference type="SAM" id="MobiDB-lite"/>
    </source>
</evidence>